<comment type="subcellular location">
    <subcellularLocation>
        <location evidence="1 9">Nucleus</location>
        <location evidence="1 9">Nucleolus</location>
    </subcellularLocation>
</comment>
<dbReference type="PANTHER" id="PTHR12787:SF0">
    <property type="entry name" value="RIBOSOMAL RNA-PROCESSING PROTEIN 8"/>
    <property type="match status" value="1"/>
</dbReference>
<dbReference type="Pfam" id="PF05148">
    <property type="entry name" value="Methyltransf_8"/>
    <property type="match status" value="1"/>
</dbReference>
<dbReference type="Gene3D" id="1.10.10.2150">
    <property type="entry name" value="Ribosomal RNA-processing protein 8, N-terminal domain"/>
    <property type="match status" value="1"/>
</dbReference>
<feature type="compositionally biased region" description="Basic and acidic residues" evidence="10">
    <location>
        <begin position="9"/>
        <end position="19"/>
    </location>
</feature>
<evidence type="ECO:0000256" key="8">
    <source>
        <dbReference type="ARBA" id="ARBA00076672"/>
    </source>
</evidence>
<dbReference type="OrthoDB" id="10258825at2759"/>
<accession>A0A2T0FBR3</accession>
<dbReference type="EMBL" id="NDIQ01000001">
    <property type="protein sequence ID" value="PRT52453.1"/>
    <property type="molecule type" value="Genomic_DNA"/>
</dbReference>
<evidence type="ECO:0000256" key="7">
    <source>
        <dbReference type="ARBA" id="ARBA00023242"/>
    </source>
</evidence>
<dbReference type="AlphaFoldDB" id="A0A2T0FBR3"/>
<evidence type="ECO:0000256" key="6">
    <source>
        <dbReference type="ARBA" id="ARBA00022691"/>
    </source>
</evidence>
<evidence type="ECO:0000256" key="9">
    <source>
        <dbReference type="RuleBase" id="RU365074"/>
    </source>
</evidence>
<dbReference type="InterPro" id="IPR007823">
    <property type="entry name" value="RRP8"/>
</dbReference>
<dbReference type="CDD" id="cd02440">
    <property type="entry name" value="AdoMet_MTases"/>
    <property type="match status" value="1"/>
</dbReference>
<name>A0A2T0FBR3_9ASCO</name>
<keyword evidence="6 9" id="KW-0949">S-adenosyl-L-methionine</keyword>
<dbReference type="RefSeq" id="XP_024662399.1">
    <property type="nucleotide sequence ID" value="XM_024806631.1"/>
</dbReference>
<evidence type="ECO:0000256" key="2">
    <source>
        <dbReference type="ARBA" id="ARBA00006301"/>
    </source>
</evidence>
<protein>
    <recommendedName>
        <fullName evidence="8 9">Ribosomal RNA-processing protein 8</fullName>
        <ecNumber evidence="9">2.1.1.-</ecNumber>
    </recommendedName>
</protein>
<organism evidence="11 12">
    <name type="scientific">Wickerhamiella sorbophila</name>
    <dbReference type="NCBI Taxonomy" id="45607"/>
    <lineage>
        <taxon>Eukaryota</taxon>
        <taxon>Fungi</taxon>
        <taxon>Dikarya</taxon>
        <taxon>Ascomycota</taxon>
        <taxon>Saccharomycotina</taxon>
        <taxon>Dipodascomycetes</taxon>
        <taxon>Dipodascales</taxon>
        <taxon>Trichomonascaceae</taxon>
        <taxon>Wickerhamiella</taxon>
    </lineage>
</organism>
<comment type="similarity">
    <text evidence="2 9">Belongs to the methyltransferase superfamily. RRP8 family.</text>
</comment>
<dbReference type="GO" id="GO:0005730">
    <property type="term" value="C:nucleolus"/>
    <property type="evidence" value="ECO:0007669"/>
    <property type="project" value="UniProtKB-SubCell"/>
</dbReference>
<comment type="function">
    <text evidence="9">S-adenosyl-L-methionine-dependent methyltransferase that specifically methylates the N(1) position of adenine in helix 25.1 in 25S rRNA. Required both for ribosomal 40S and 60S subunits biogenesis. Required for efficient pre-rRNA cleavage at site A2.</text>
</comment>
<feature type="compositionally biased region" description="Basic residues" evidence="10">
    <location>
        <begin position="81"/>
        <end position="91"/>
    </location>
</feature>
<evidence type="ECO:0000313" key="11">
    <source>
        <dbReference type="EMBL" id="PRT52453.1"/>
    </source>
</evidence>
<evidence type="ECO:0000313" key="12">
    <source>
        <dbReference type="Proteomes" id="UP000238350"/>
    </source>
</evidence>
<dbReference type="PANTHER" id="PTHR12787">
    <property type="entry name" value="RIBOSOMAL RNA-PROCESSING PROTEIN 8"/>
    <property type="match status" value="1"/>
</dbReference>
<evidence type="ECO:0000256" key="4">
    <source>
        <dbReference type="ARBA" id="ARBA00022603"/>
    </source>
</evidence>
<keyword evidence="4 9" id="KW-0489">Methyltransferase</keyword>
<reference evidence="11 12" key="1">
    <citation type="submission" date="2017-04" db="EMBL/GenBank/DDBJ databases">
        <title>Genome sequencing of [Candida] sorbophila.</title>
        <authorList>
            <person name="Ahn J.O."/>
        </authorList>
    </citation>
    <scope>NUCLEOTIDE SEQUENCE [LARGE SCALE GENOMIC DNA]</scope>
    <source>
        <strain evidence="11 12">DS02</strain>
    </source>
</reference>
<dbReference type="InterPro" id="IPR042036">
    <property type="entry name" value="RRP8_N"/>
</dbReference>
<dbReference type="GeneID" id="36513822"/>
<dbReference type="STRING" id="45607.A0A2T0FBR3"/>
<comment type="caution">
    <text evidence="11">The sequence shown here is derived from an EMBL/GenBank/DDBJ whole genome shotgun (WGS) entry which is preliminary data.</text>
</comment>
<dbReference type="Gene3D" id="3.40.50.150">
    <property type="entry name" value="Vaccinia Virus protein VP39"/>
    <property type="match status" value="1"/>
</dbReference>
<keyword evidence="3 9" id="KW-0698">rRNA processing</keyword>
<dbReference type="InterPro" id="IPR029063">
    <property type="entry name" value="SAM-dependent_MTases_sf"/>
</dbReference>
<dbReference type="FunFam" id="1.10.10.2150:FF:000001">
    <property type="entry name" value="Ribosomal RNA-processing protein 8"/>
    <property type="match status" value="1"/>
</dbReference>
<keyword evidence="7 9" id="KW-0539">Nucleus</keyword>
<feature type="region of interest" description="Disordered" evidence="10">
    <location>
        <begin position="1"/>
        <end position="121"/>
    </location>
</feature>
<proteinExistence type="inferred from homology"/>
<evidence type="ECO:0000256" key="5">
    <source>
        <dbReference type="ARBA" id="ARBA00022679"/>
    </source>
</evidence>
<keyword evidence="5 9" id="KW-0808">Transferase</keyword>
<evidence type="ECO:0000256" key="3">
    <source>
        <dbReference type="ARBA" id="ARBA00022552"/>
    </source>
</evidence>
<sequence length="381" mass="43519">MFKISGFDLPKKIEKEAPKKKNKPQPGSKKLNPSADGLQELFGQLGRQDEAGPKRKREVDPKPELKKNIVKEAESEESSNKKTKKEQRPKKEKSNEKQKPSAVEPEPEKISTPAAMTPEPRTKLTPMQLKMQQKLSGARFRWINEQLYTTSSSDALSLFKKQPHVFDEYHQGFKHQVESWPENPVDTMVKNFKLRLQKPLNAPGGLPADYNGDIVVADMGCGEAKLALKVSKLRGGPKSRKARFQVHSFDLHKANDRITVADMANVPLPDESAHVVVFCLALMGTNLEDFIKESLRILKPRGEIWVAEIKSRFDITDKGTDVQRFVDTLKGYGLHHKATDDSNKMFVRFEFVFFPKQEKTKFIEPEKDERPLLKPCIYKRR</sequence>
<dbReference type="GO" id="GO:0016433">
    <property type="term" value="F:rRNA (adenine) methyltransferase activity"/>
    <property type="evidence" value="ECO:0007669"/>
    <property type="project" value="TreeGrafter"/>
</dbReference>
<gene>
    <name evidence="11" type="ORF">B9G98_00073</name>
</gene>
<dbReference type="EC" id="2.1.1.-" evidence="9"/>
<evidence type="ECO:0000256" key="1">
    <source>
        <dbReference type="ARBA" id="ARBA00004604"/>
    </source>
</evidence>
<evidence type="ECO:0000256" key="10">
    <source>
        <dbReference type="SAM" id="MobiDB-lite"/>
    </source>
</evidence>
<dbReference type="SUPFAM" id="SSF53335">
    <property type="entry name" value="S-adenosyl-L-methionine-dependent methyltransferases"/>
    <property type="match status" value="1"/>
</dbReference>
<feature type="compositionally biased region" description="Basic and acidic residues" evidence="10">
    <location>
        <begin position="47"/>
        <end position="73"/>
    </location>
</feature>
<dbReference type="Proteomes" id="UP000238350">
    <property type="component" value="Unassembled WGS sequence"/>
</dbReference>
<keyword evidence="12" id="KW-1185">Reference proteome</keyword>
<dbReference type="GO" id="GO:0042273">
    <property type="term" value="P:ribosomal large subunit biogenesis"/>
    <property type="evidence" value="ECO:0007669"/>
    <property type="project" value="TreeGrafter"/>
</dbReference>